<dbReference type="Proteomes" id="UP000223527">
    <property type="component" value="Unassembled WGS sequence"/>
</dbReference>
<organism evidence="11 12">
    <name type="scientific">Teichococcus rhizosphaerae</name>
    <dbReference type="NCBI Taxonomy" id="1335062"/>
    <lineage>
        <taxon>Bacteria</taxon>
        <taxon>Pseudomonadati</taxon>
        <taxon>Pseudomonadota</taxon>
        <taxon>Alphaproteobacteria</taxon>
        <taxon>Acetobacterales</taxon>
        <taxon>Roseomonadaceae</taxon>
        <taxon>Roseomonas</taxon>
    </lineage>
</organism>
<comment type="catalytic activity">
    <reaction evidence="7">
        <text>cyclobutadipyrimidine (in DNA) = 2 pyrimidine residues (in DNA).</text>
        <dbReference type="EC" id="4.1.99.3"/>
    </reaction>
</comment>
<keyword evidence="6 9" id="KW-0157">Chromophore</keyword>
<dbReference type="AlphaFoldDB" id="A0A2C7AD21"/>
<gene>
    <name evidence="11" type="ORF">CR162_02975</name>
</gene>
<dbReference type="Pfam" id="PF00875">
    <property type="entry name" value="DNA_photolyase"/>
    <property type="match status" value="1"/>
</dbReference>
<dbReference type="GO" id="GO:0000719">
    <property type="term" value="P:photoreactive repair"/>
    <property type="evidence" value="ECO:0007669"/>
    <property type="project" value="UniProtKB-ARBA"/>
</dbReference>
<dbReference type="PRINTS" id="PR00147">
    <property type="entry name" value="DNAPHOTLYASE"/>
</dbReference>
<dbReference type="EC" id="4.1.99.3" evidence="2"/>
<dbReference type="GO" id="GO:0003677">
    <property type="term" value="F:DNA binding"/>
    <property type="evidence" value="ECO:0007669"/>
    <property type="project" value="TreeGrafter"/>
</dbReference>
<dbReference type="InterPro" id="IPR036155">
    <property type="entry name" value="Crypto/Photolyase_N_sf"/>
</dbReference>
<sequence length="476" mass="52568">MSGAAPSLLWLRHDLRLADNPALHAASDGPVLPVYVLDDAAAGRWAPGGAHRWWLHHSLAALSAALEKAGAPLLVLRGEATALIPRLAARIGAATVHAGRLHAPWARQRDAAVAKALAAEGRGLELHNSALLVEPDRIRTGQGNPYSVFTPFARAVMALGDPPPPIPAPARLRGVAHPVQGEALDALGLLPRAPDWAAAFPEYWTPGEHSATARLRAFIEDIAGGYEHARNIPGQDGTSRLSPHLHWGEISPRQAWHMAAGIGDATARQAFRRQLIWRDFAHHALWHRPDLPERPLRAAYADFPYQPDAALLRAWQRGRTGYPIVDAGMRQLWRHGWMHNRVRMITGSLLVKHLLQPWWDGAAWFWDTLVDGDLANNSMNWQWIAGCGVDAAPYFRIYNPVLQGEKFDPDGHYVRAFVPELAKLPRKWLHRPWQAPEAVLREAGVALGRTYPRPVVDHETGRARALAALKSLKEAE</sequence>
<comment type="caution">
    <text evidence="11">The sequence shown here is derived from an EMBL/GenBank/DDBJ whole genome shotgun (WGS) entry which is preliminary data.</text>
</comment>
<comment type="cofactor">
    <cofactor evidence="8">
        <name>FAD</name>
        <dbReference type="ChEBI" id="CHEBI:57692"/>
    </cofactor>
    <text evidence="8">Binds 1 FAD per subunit.</text>
</comment>
<reference evidence="11 12" key="1">
    <citation type="submission" date="2017-10" db="EMBL/GenBank/DDBJ databases">
        <authorList>
            <person name="Banno H."/>
            <person name="Chua N.-H."/>
        </authorList>
    </citation>
    <scope>NUCLEOTIDE SEQUENCE [LARGE SCALE GENOMIC DNA]</scope>
    <source>
        <strain evidence="11 12">YW11</strain>
    </source>
</reference>
<dbReference type="OrthoDB" id="9772484at2"/>
<dbReference type="InterPro" id="IPR018394">
    <property type="entry name" value="DNA_photolyase_1_CS_C"/>
</dbReference>
<keyword evidence="5 8" id="KW-0274">FAD</keyword>
<protein>
    <recommendedName>
        <fullName evidence="3">Deoxyribodipyrimidine photo-lyase</fullName>
        <ecNumber evidence="2">4.1.99.3</ecNumber>
    </recommendedName>
</protein>
<dbReference type="GO" id="GO:0071949">
    <property type="term" value="F:FAD binding"/>
    <property type="evidence" value="ECO:0007669"/>
    <property type="project" value="TreeGrafter"/>
</dbReference>
<name>A0A2C7AD21_9PROT</name>
<comment type="cofactor">
    <cofactor evidence="1">
        <name>(6R)-5,10-methylene-5,6,7,8-tetrahydrofolate</name>
        <dbReference type="ChEBI" id="CHEBI:15636"/>
    </cofactor>
</comment>
<feature type="domain" description="Photolyase/cryptochrome alpha/beta" evidence="10">
    <location>
        <begin position="5"/>
        <end position="132"/>
    </location>
</feature>
<dbReference type="RefSeq" id="WP_099094050.1">
    <property type="nucleotide sequence ID" value="NZ_PDNU01000003.1"/>
</dbReference>
<accession>A0A2C7AD21</accession>
<dbReference type="GO" id="GO:0003904">
    <property type="term" value="F:deoxyribodipyrimidine photo-lyase activity"/>
    <property type="evidence" value="ECO:0007669"/>
    <property type="project" value="UniProtKB-EC"/>
</dbReference>
<feature type="binding site" evidence="8">
    <location>
        <begin position="371"/>
        <end position="373"/>
    </location>
    <ligand>
        <name>FAD</name>
        <dbReference type="ChEBI" id="CHEBI:57692"/>
    </ligand>
</feature>
<evidence type="ECO:0000256" key="7">
    <source>
        <dbReference type="ARBA" id="ARBA00033999"/>
    </source>
</evidence>
<dbReference type="Gene3D" id="3.40.50.620">
    <property type="entry name" value="HUPs"/>
    <property type="match status" value="1"/>
</dbReference>
<dbReference type="SUPFAM" id="SSF52425">
    <property type="entry name" value="Cryptochrome/photolyase, N-terminal domain"/>
    <property type="match status" value="1"/>
</dbReference>
<evidence type="ECO:0000256" key="8">
    <source>
        <dbReference type="PIRSR" id="PIRSR602081-1"/>
    </source>
</evidence>
<dbReference type="InterPro" id="IPR014729">
    <property type="entry name" value="Rossmann-like_a/b/a_fold"/>
</dbReference>
<dbReference type="EMBL" id="PDNU01000003">
    <property type="protein sequence ID" value="PHK96320.1"/>
    <property type="molecule type" value="Genomic_DNA"/>
</dbReference>
<evidence type="ECO:0000256" key="3">
    <source>
        <dbReference type="ARBA" id="ARBA00014046"/>
    </source>
</evidence>
<feature type="binding site" evidence="8">
    <location>
        <begin position="238"/>
        <end position="242"/>
    </location>
    <ligand>
        <name>FAD</name>
        <dbReference type="ChEBI" id="CHEBI:57692"/>
    </ligand>
</feature>
<dbReference type="Pfam" id="PF03441">
    <property type="entry name" value="FAD_binding_7"/>
    <property type="match status" value="1"/>
</dbReference>
<comment type="similarity">
    <text evidence="9">Belongs to the DNA photolyase family.</text>
</comment>
<dbReference type="Gene3D" id="1.10.579.10">
    <property type="entry name" value="DNA Cyclobutane Dipyrimidine Photolyase, subunit A, domain 3"/>
    <property type="match status" value="1"/>
</dbReference>
<dbReference type="GO" id="GO:0009416">
    <property type="term" value="P:response to light stimulus"/>
    <property type="evidence" value="ECO:0007669"/>
    <property type="project" value="TreeGrafter"/>
</dbReference>
<keyword evidence="12" id="KW-1185">Reference proteome</keyword>
<evidence type="ECO:0000313" key="12">
    <source>
        <dbReference type="Proteomes" id="UP000223527"/>
    </source>
</evidence>
<dbReference type="PROSITE" id="PS51645">
    <property type="entry name" value="PHR_CRY_ALPHA_BETA"/>
    <property type="match status" value="1"/>
</dbReference>
<keyword evidence="4 8" id="KW-0285">Flavoprotein</keyword>
<dbReference type="PANTHER" id="PTHR11455">
    <property type="entry name" value="CRYPTOCHROME"/>
    <property type="match status" value="1"/>
</dbReference>
<evidence type="ECO:0000256" key="6">
    <source>
        <dbReference type="ARBA" id="ARBA00022991"/>
    </source>
</evidence>
<feature type="binding site" evidence="8">
    <location>
        <position position="271"/>
    </location>
    <ligand>
        <name>FAD</name>
        <dbReference type="ChEBI" id="CHEBI:57692"/>
    </ligand>
</feature>
<evidence type="ECO:0000256" key="2">
    <source>
        <dbReference type="ARBA" id="ARBA00013149"/>
    </source>
</evidence>
<dbReference type="PROSITE" id="PS00394">
    <property type="entry name" value="DNA_PHOTOLYASES_1_1"/>
    <property type="match status" value="1"/>
</dbReference>
<dbReference type="InterPro" id="IPR002081">
    <property type="entry name" value="Cryptochrome/DNA_photolyase_1"/>
</dbReference>
<dbReference type="SUPFAM" id="SSF48173">
    <property type="entry name" value="Cryptochrome/photolyase FAD-binding domain"/>
    <property type="match status" value="1"/>
</dbReference>
<dbReference type="InterPro" id="IPR006050">
    <property type="entry name" value="DNA_photolyase_N"/>
</dbReference>
<keyword evidence="11" id="KW-0456">Lyase</keyword>
<evidence type="ECO:0000256" key="4">
    <source>
        <dbReference type="ARBA" id="ARBA00022630"/>
    </source>
</evidence>
<dbReference type="InterPro" id="IPR005101">
    <property type="entry name" value="Cryptochr/Photolyase_FAD-bd"/>
</dbReference>
<evidence type="ECO:0000313" key="11">
    <source>
        <dbReference type="EMBL" id="PHK96320.1"/>
    </source>
</evidence>
<evidence type="ECO:0000256" key="1">
    <source>
        <dbReference type="ARBA" id="ARBA00001932"/>
    </source>
</evidence>
<evidence type="ECO:0000259" key="10">
    <source>
        <dbReference type="PROSITE" id="PS51645"/>
    </source>
</evidence>
<dbReference type="PANTHER" id="PTHR11455:SF9">
    <property type="entry name" value="CRYPTOCHROME CIRCADIAN CLOCK 5 ISOFORM X1"/>
    <property type="match status" value="1"/>
</dbReference>
<proteinExistence type="inferred from homology"/>
<dbReference type="Gene3D" id="1.25.40.80">
    <property type="match status" value="1"/>
</dbReference>
<evidence type="ECO:0000256" key="9">
    <source>
        <dbReference type="RuleBase" id="RU004182"/>
    </source>
</evidence>
<feature type="binding site" evidence="8">
    <location>
        <position position="226"/>
    </location>
    <ligand>
        <name>FAD</name>
        <dbReference type="ChEBI" id="CHEBI:57692"/>
    </ligand>
</feature>
<evidence type="ECO:0000256" key="5">
    <source>
        <dbReference type="ARBA" id="ARBA00022827"/>
    </source>
</evidence>
<dbReference type="FunFam" id="1.10.579.10:FF:000003">
    <property type="entry name" value="Deoxyribodipyrimidine photo-lyase"/>
    <property type="match status" value="1"/>
</dbReference>
<dbReference type="InterPro" id="IPR036134">
    <property type="entry name" value="Crypto/Photolyase_FAD-like_sf"/>
</dbReference>